<sequence length="205" mass="22733">MHEEDSAIIDSIIVEKANSYLAKNLPAIFLVGPMGAGKTTIGKLLAKSLGRQFVDCDWYIVNQTGADIPWIFEKEGEAGFRDRETRALMDLTAMPNIIMATGGGAVGRSQNRALLKNGLVIYLDASVETQLARTKKDKNRPLLQSDNPKAVLESLYEQRNPLYREVADIIVPTGRAYPKQMIGEILLALDAYLRQQDNNSPQQMP</sequence>
<dbReference type="GO" id="GO:0009423">
    <property type="term" value="P:chorismate biosynthetic process"/>
    <property type="evidence" value="ECO:0007669"/>
    <property type="project" value="UniProtKB-UniRule"/>
</dbReference>
<keyword evidence="4 11" id="KW-0028">Amino-acid biosynthesis</keyword>
<dbReference type="GO" id="GO:0008652">
    <property type="term" value="P:amino acid biosynthetic process"/>
    <property type="evidence" value="ECO:0007669"/>
    <property type="project" value="UniProtKB-KW"/>
</dbReference>
<evidence type="ECO:0000256" key="1">
    <source>
        <dbReference type="ARBA" id="ARBA00004842"/>
    </source>
</evidence>
<comment type="cofactor">
    <cofactor evidence="11">
        <name>Mg(2+)</name>
        <dbReference type="ChEBI" id="CHEBI:18420"/>
    </cofactor>
    <text evidence="11">Binds 1 Mg(2+) ion per subunit.</text>
</comment>
<evidence type="ECO:0000256" key="10">
    <source>
        <dbReference type="ARBA" id="ARBA00048567"/>
    </source>
</evidence>
<dbReference type="InterPro" id="IPR031322">
    <property type="entry name" value="Shikimate/glucono_kinase"/>
</dbReference>
<dbReference type="GO" id="GO:0005829">
    <property type="term" value="C:cytosol"/>
    <property type="evidence" value="ECO:0007669"/>
    <property type="project" value="TreeGrafter"/>
</dbReference>
<dbReference type="EMBL" id="FTNU01000003">
    <property type="protein sequence ID" value="SIR83945.1"/>
    <property type="molecule type" value="Genomic_DNA"/>
</dbReference>
<dbReference type="GO" id="GO:0009073">
    <property type="term" value="P:aromatic amino acid family biosynthetic process"/>
    <property type="evidence" value="ECO:0007669"/>
    <property type="project" value="UniProtKB-KW"/>
</dbReference>
<keyword evidence="11" id="KW-0963">Cytoplasm</keyword>
<dbReference type="PANTHER" id="PTHR21087">
    <property type="entry name" value="SHIKIMATE KINASE"/>
    <property type="match status" value="1"/>
</dbReference>
<feature type="binding site" evidence="11">
    <location>
        <position position="57"/>
    </location>
    <ligand>
        <name>substrate</name>
    </ligand>
</feature>
<comment type="pathway">
    <text evidence="1 11">Metabolic intermediate biosynthesis; chorismate biosynthesis; chorismate from D-erythrose 4-phosphate and phosphoenolpyruvate: step 5/7.</text>
</comment>
<dbReference type="InterPro" id="IPR000623">
    <property type="entry name" value="Shikimate_kinase/TSH1"/>
</dbReference>
<feature type="binding site" evidence="11">
    <location>
        <position position="39"/>
    </location>
    <ligand>
        <name>Mg(2+)</name>
        <dbReference type="ChEBI" id="CHEBI:18420"/>
    </ligand>
</feature>
<keyword evidence="5 11" id="KW-0808">Transferase</keyword>
<dbReference type="InterPro" id="IPR023000">
    <property type="entry name" value="Shikimate_kinase_CS"/>
</dbReference>
<dbReference type="UniPathway" id="UPA00053">
    <property type="reaction ID" value="UER00088"/>
</dbReference>
<dbReference type="GO" id="GO:0004765">
    <property type="term" value="F:shikimate kinase activity"/>
    <property type="evidence" value="ECO:0007669"/>
    <property type="project" value="UniProtKB-UniRule"/>
</dbReference>
<feature type="binding site" evidence="11">
    <location>
        <begin position="35"/>
        <end position="40"/>
    </location>
    <ligand>
        <name>ATP</name>
        <dbReference type="ChEBI" id="CHEBI:30616"/>
    </ligand>
</feature>
<protein>
    <recommendedName>
        <fullName evidence="3 11">Shikimate kinase</fullName>
        <shortName evidence="11">SK</shortName>
        <ecNumber evidence="3 11">2.7.1.71</ecNumber>
    </recommendedName>
</protein>
<keyword evidence="13" id="KW-1185">Reference proteome</keyword>
<dbReference type="Gene3D" id="3.40.50.300">
    <property type="entry name" value="P-loop containing nucleotide triphosphate hydrolases"/>
    <property type="match status" value="1"/>
</dbReference>
<feature type="binding site" evidence="11">
    <location>
        <position position="159"/>
    </location>
    <ligand>
        <name>substrate</name>
    </ligand>
</feature>
<evidence type="ECO:0000256" key="11">
    <source>
        <dbReference type="HAMAP-Rule" id="MF_00109"/>
    </source>
</evidence>
<accession>A0A1N7E7H4</accession>
<evidence type="ECO:0000256" key="8">
    <source>
        <dbReference type="ARBA" id="ARBA00022840"/>
    </source>
</evidence>
<dbReference type="STRING" id="34061.B0189_04490"/>
<keyword evidence="6 11" id="KW-0547">Nucleotide-binding</keyword>
<dbReference type="EC" id="2.7.1.71" evidence="3 11"/>
<evidence type="ECO:0000313" key="13">
    <source>
        <dbReference type="Proteomes" id="UP000187495"/>
    </source>
</evidence>
<evidence type="ECO:0000256" key="9">
    <source>
        <dbReference type="ARBA" id="ARBA00023141"/>
    </source>
</evidence>
<comment type="similarity">
    <text evidence="2 11">Belongs to the shikimate kinase family.</text>
</comment>
<dbReference type="PANTHER" id="PTHR21087:SF16">
    <property type="entry name" value="SHIKIMATE KINASE 1, CHLOROPLASTIC"/>
    <property type="match status" value="1"/>
</dbReference>
<dbReference type="GO" id="GO:0000287">
    <property type="term" value="F:magnesium ion binding"/>
    <property type="evidence" value="ECO:0007669"/>
    <property type="project" value="UniProtKB-UniRule"/>
</dbReference>
<keyword evidence="11" id="KW-0479">Metal-binding</keyword>
<dbReference type="PROSITE" id="PS01128">
    <property type="entry name" value="SHIKIMATE_KINASE"/>
    <property type="match status" value="1"/>
</dbReference>
<dbReference type="CDD" id="cd00464">
    <property type="entry name" value="SK"/>
    <property type="match status" value="1"/>
</dbReference>
<evidence type="ECO:0000256" key="7">
    <source>
        <dbReference type="ARBA" id="ARBA00022777"/>
    </source>
</evidence>
<dbReference type="GO" id="GO:0005524">
    <property type="term" value="F:ATP binding"/>
    <property type="evidence" value="ECO:0007669"/>
    <property type="project" value="UniProtKB-UniRule"/>
</dbReference>
<keyword evidence="9 11" id="KW-0057">Aromatic amino acid biosynthesis</keyword>
<dbReference type="RefSeq" id="WP_076554840.1">
    <property type="nucleotide sequence ID" value="NZ_FTNU01000003.1"/>
</dbReference>
<dbReference type="InterPro" id="IPR027417">
    <property type="entry name" value="P-loop_NTPase"/>
</dbReference>
<evidence type="ECO:0000256" key="2">
    <source>
        <dbReference type="ARBA" id="ARBA00006997"/>
    </source>
</evidence>
<comment type="subcellular location">
    <subcellularLocation>
        <location evidence="11">Cytoplasm</location>
    </subcellularLocation>
</comment>
<evidence type="ECO:0000313" key="12">
    <source>
        <dbReference type="EMBL" id="SIR83945.1"/>
    </source>
</evidence>
<keyword evidence="11" id="KW-0460">Magnesium</keyword>
<organism evidence="12 13">
    <name type="scientific">Moraxella cuniculi DSM 21768</name>
    <dbReference type="NCBI Taxonomy" id="1122245"/>
    <lineage>
        <taxon>Bacteria</taxon>
        <taxon>Pseudomonadati</taxon>
        <taxon>Pseudomonadota</taxon>
        <taxon>Gammaproteobacteria</taxon>
        <taxon>Moraxellales</taxon>
        <taxon>Moraxellaceae</taxon>
        <taxon>Moraxella</taxon>
    </lineage>
</organism>
<gene>
    <name evidence="11" type="primary">aroK</name>
    <name evidence="12" type="ORF">SAMN02745664_103145</name>
</gene>
<evidence type="ECO:0000256" key="5">
    <source>
        <dbReference type="ARBA" id="ARBA00022679"/>
    </source>
</evidence>
<dbReference type="HAMAP" id="MF_00109">
    <property type="entry name" value="Shikimate_kinase"/>
    <property type="match status" value="1"/>
</dbReference>
<keyword evidence="8 11" id="KW-0067">ATP-binding</keyword>
<comment type="caution">
    <text evidence="11">Lacks conserved residue(s) required for the propagation of feature annotation.</text>
</comment>
<dbReference type="SUPFAM" id="SSF52540">
    <property type="entry name" value="P-loop containing nucleoside triphosphate hydrolases"/>
    <property type="match status" value="1"/>
</dbReference>
<evidence type="ECO:0000256" key="6">
    <source>
        <dbReference type="ARBA" id="ARBA00022741"/>
    </source>
</evidence>
<evidence type="ECO:0000256" key="4">
    <source>
        <dbReference type="ARBA" id="ARBA00022605"/>
    </source>
</evidence>
<dbReference type="Proteomes" id="UP000187495">
    <property type="component" value="Unassembled WGS sequence"/>
</dbReference>
<comment type="function">
    <text evidence="11">Catalyzes the specific phosphorylation of the 3-hydroxyl group of shikimic acid using ATP as a cosubstrate.</text>
</comment>
<dbReference type="AlphaFoldDB" id="A0A1N7E7H4"/>
<dbReference type="PRINTS" id="PR01100">
    <property type="entry name" value="SHIKIMTKNASE"/>
</dbReference>
<name>A0A1N7E7H4_9GAMM</name>
<comment type="subunit">
    <text evidence="11">Monomer.</text>
</comment>
<dbReference type="Pfam" id="PF01202">
    <property type="entry name" value="SKI"/>
    <property type="match status" value="1"/>
</dbReference>
<proteinExistence type="inferred from homology"/>
<keyword evidence="7 11" id="KW-0418">Kinase</keyword>
<feature type="binding site" evidence="11">
    <location>
        <position position="103"/>
    </location>
    <ligand>
        <name>substrate</name>
    </ligand>
</feature>
<evidence type="ECO:0000256" key="3">
    <source>
        <dbReference type="ARBA" id="ARBA00012154"/>
    </source>
</evidence>
<comment type="catalytic activity">
    <reaction evidence="10 11">
        <text>shikimate + ATP = 3-phosphoshikimate + ADP + H(+)</text>
        <dbReference type="Rhea" id="RHEA:13121"/>
        <dbReference type="ChEBI" id="CHEBI:15378"/>
        <dbReference type="ChEBI" id="CHEBI:30616"/>
        <dbReference type="ChEBI" id="CHEBI:36208"/>
        <dbReference type="ChEBI" id="CHEBI:145989"/>
        <dbReference type="ChEBI" id="CHEBI:456216"/>
        <dbReference type="EC" id="2.7.1.71"/>
    </reaction>
</comment>
<feature type="binding site" evidence="11">
    <location>
        <position position="81"/>
    </location>
    <ligand>
        <name>substrate</name>
    </ligand>
</feature>
<feature type="binding site" evidence="11">
    <location>
        <position position="140"/>
    </location>
    <ligand>
        <name>ATP</name>
        <dbReference type="ChEBI" id="CHEBI:30616"/>
    </ligand>
</feature>
<reference evidence="13" key="1">
    <citation type="submission" date="2017-01" db="EMBL/GenBank/DDBJ databases">
        <authorList>
            <person name="Varghese N."/>
            <person name="Submissions S."/>
        </authorList>
    </citation>
    <scope>NUCLEOTIDE SEQUENCE [LARGE SCALE GENOMIC DNA]</scope>
    <source>
        <strain evidence="13">DSM 21768</strain>
    </source>
</reference>